<organism evidence="2 3">
    <name type="scientific">Streptomyces antimycoticus</name>
    <dbReference type="NCBI Taxonomy" id="68175"/>
    <lineage>
        <taxon>Bacteria</taxon>
        <taxon>Bacillati</taxon>
        <taxon>Actinomycetota</taxon>
        <taxon>Actinomycetes</taxon>
        <taxon>Kitasatosporales</taxon>
        <taxon>Streptomycetaceae</taxon>
        <taxon>Streptomyces</taxon>
        <taxon>Streptomyces violaceusniger group</taxon>
    </lineage>
</organism>
<evidence type="ECO:0000313" key="2">
    <source>
        <dbReference type="EMBL" id="BBJ37648.1"/>
    </source>
</evidence>
<proteinExistence type="predicted"/>
<protein>
    <recommendedName>
        <fullName evidence="4">Major facilitator superfamily (MFS) profile domain-containing protein</fullName>
    </recommendedName>
</protein>
<evidence type="ECO:0000256" key="1">
    <source>
        <dbReference type="SAM" id="Phobius"/>
    </source>
</evidence>
<name>A0A499UE92_9ACTN</name>
<dbReference type="EMBL" id="AP019620">
    <property type="protein sequence ID" value="BBJ37648.1"/>
    <property type="molecule type" value="Genomic_DNA"/>
</dbReference>
<keyword evidence="1" id="KW-0472">Membrane</keyword>
<dbReference type="Proteomes" id="UP000463951">
    <property type="component" value="Chromosome"/>
</dbReference>
<feature type="transmembrane region" description="Helical" evidence="1">
    <location>
        <begin position="12"/>
        <end position="34"/>
    </location>
</feature>
<keyword evidence="1" id="KW-1133">Transmembrane helix</keyword>
<reference evidence="2 3" key="1">
    <citation type="journal article" date="2020" name="Int. J. Syst. Evol. Microbiol.">
        <title>Reclassification of Streptomyces castelarensis and Streptomyces sporoclivatus as later heterotypic synonyms of Streptomyces antimycoticus.</title>
        <authorList>
            <person name="Komaki H."/>
            <person name="Tamura T."/>
        </authorList>
    </citation>
    <scope>NUCLEOTIDE SEQUENCE [LARGE SCALE GENOMIC DNA]</scope>
    <source>
        <strain evidence="2 3">NBRC 100767</strain>
    </source>
</reference>
<gene>
    <name evidence="2" type="ORF">SSPO_003660</name>
</gene>
<dbReference type="InterPro" id="IPR036259">
    <property type="entry name" value="MFS_trans_sf"/>
</dbReference>
<evidence type="ECO:0008006" key="4">
    <source>
        <dbReference type="Google" id="ProtNLM"/>
    </source>
</evidence>
<accession>A0A499UE92</accession>
<keyword evidence="1" id="KW-0812">Transmembrane</keyword>
<sequence length="65" mass="7265">MRQSRPTPPPAVGRSGTFFGYAALNVLCVVFALWKVPETRNKRLEDIERALHAPGSLRQNLSTSR</sequence>
<evidence type="ECO:0000313" key="3">
    <source>
        <dbReference type="Proteomes" id="UP000463951"/>
    </source>
</evidence>
<dbReference type="Gene3D" id="1.20.1250.20">
    <property type="entry name" value="MFS general substrate transporter like domains"/>
    <property type="match status" value="1"/>
</dbReference>
<dbReference type="AlphaFoldDB" id="A0A499UE92"/>